<gene>
    <name evidence="1" type="ORF">NRIC_34740</name>
</gene>
<evidence type="ECO:0008006" key="3">
    <source>
        <dbReference type="Google" id="ProtNLM"/>
    </source>
</evidence>
<dbReference type="RefSeq" id="WP_146623961.1">
    <property type="nucleotide sequence ID" value="NZ_BJCC01000034.1"/>
</dbReference>
<evidence type="ECO:0000313" key="1">
    <source>
        <dbReference type="EMBL" id="GCF95583.1"/>
    </source>
</evidence>
<dbReference type="InterPro" id="IPR008792">
    <property type="entry name" value="PQQD"/>
</dbReference>
<accession>A0A4P5PSH8</accession>
<keyword evidence="2" id="KW-1185">Reference proteome</keyword>
<dbReference type="OrthoDB" id="308521at2"/>
<dbReference type="EMBL" id="BJCC01000034">
    <property type="protein sequence ID" value="GCF95583.1"/>
    <property type="molecule type" value="Genomic_DNA"/>
</dbReference>
<reference evidence="2" key="1">
    <citation type="submission" date="2019-02" db="EMBL/GenBank/DDBJ databases">
        <title>Draft genome sequence of Enterococcus sp. Gos25-1.</title>
        <authorList>
            <person name="Tanaka N."/>
            <person name="Shiwa Y."/>
            <person name="Fujita N."/>
        </authorList>
    </citation>
    <scope>NUCLEOTIDE SEQUENCE [LARGE SCALE GENOMIC DNA]</scope>
    <source>
        <strain evidence="2">Gos25-1</strain>
    </source>
</reference>
<organism evidence="1 2">
    <name type="scientific">Enterococcus florum</name>
    <dbReference type="NCBI Taxonomy" id="2480627"/>
    <lineage>
        <taxon>Bacteria</taxon>
        <taxon>Bacillati</taxon>
        <taxon>Bacillota</taxon>
        <taxon>Bacilli</taxon>
        <taxon>Lactobacillales</taxon>
        <taxon>Enterococcaceae</taxon>
        <taxon>Enterococcus</taxon>
    </lineage>
</organism>
<dbReference type="Proteomes" id="UP000290567">
    <property type="component" value="Unassembled WGS sequence"/>
</dbReference>
<protein>
    <recommendedName>
        <fullName evidence="3">PqqD family protein</fullName>
    </recommendedName>
</protein>
<sequence>MINKTTTNEETARLLQRVYRLKAGLLYEVRDGIVFVIKKQDAWVQRVLRKIRYHIPEKSEMELDEYGSFIFQQIDGRQTVEEIGEKLAEAHEEASNQLYDRLLLYLNHLEKNEHYIELIQE</sequence>
<evidence type="ECO:0000313" key="2">
    <source>
        <dbReference type="Proteomes" id="UP000290567"/>
    </source>
</evidence>
<name>A0A4P5PSH8_9ENTE</name>
<proteinExistence type="predicted"/>
<dbReference type="InterPro" id="IPR041881">
    <property type="entry name" value="PqqD_sf"/>
</dbReference>
<comment type="caution">
    <text evidence="1">The sequence shown here is derived from an EMBL/GenBank/DDBJ whole genome shotgun (WGS) entry which is preliminary data.</text>
</comment>
<dbReference type="Gene3D" id="1.10.10.1150">
    <property type="entry name" value="Coenzyme PQQ synthesis protein D (PqqD)"/>
    <property type="match status" value="1"/>
</dbReference>
<dbReference type="AlphaFoldDB" id="A0A4P5PSH8"/>
<dbReference type="Pfam" id="PF05402">
    <property type="entry name" value="PqqD"/>
    <property type="match status" value="1"/>
</dbReference>